<dbReference type="PANTHER" id="PTHR47466:SF1">
    <property type="entry name" value="METALLOPROTEASE MEP1 (AFU_ORTHOLOGUE AFUA_1G07730)-RELATED"/>
    <property type="match status" value="1"/>
</dbReference>
<evidence type="ECO:0000259" key="11">
    <source>
        <dbReference type="Pfam" id="PF18962"/>
    </source>
</evidence>
<dbReference type="Proteomes" id="UP000317366">
    <property type="component" value="Unassembled WGS sequence"/>
</dbReference>
<comment type="similarity">
    <text evidence="1">Belongs to the peptidase M43B family.</text>
</comment>
<evidence type="ECO:0000256" key="8">
    <source>
        <dbReference type="ARBA" id="ARBA00023157"/>
    </source>
</evidence>
<evidence type="ECO:0000259" key="10">
    <source>
        <dbReference type="Pfam" id="PF05572"/>
    </source>
</evidence>
<dbReference type="CDD" id="cd04275">
    <property type="entry name" value="ZnMc_pappalysin_like"/>
    <property type="match status" value="1"/>
</dbReference>
<proteinExistence type="inferred from homology"/>
<keyword evidence="4 9" id="KW-0732">Signal</keyword>
<evidence type="ECO:0000256" key="6">
    <source>
        <dbReference type="ARBA" id="ARBA00022833"/>
    </source>
</evidence>
<evidence type="ECO:0000256" key="7">
    <source>
        <dbReference type="ARBA" id="ARBA00023049"/>
    </source>
</evidence>
<evidence type="ECO:0000256" key="1">
    <source>
        <dbReference type="ARBA" id="ARBA00008721"/>
    </source>
</evidence>
<dbReference type="Pfam" id="PF05572">
    <property type="entry name" value="Peptidase_M43"/>
    <property type="match status" value="1"/>
</dbReference>
<keyword evidence="8" id="KW-1015">Disulfide bond</keyword>
<evidence type="ECO:0000313" key="13">
    <source>
        <dbReference type="Proteomes" id="UP000317366"/>
    </source>
</evidence>
<keyword evidence="6" id="KW-0862">Zinc</keyword>
<dbReference type="Pfam" id="PF18962">
    <property type="entry name" value="Por_Secre_tail"/>
    <property type="match status" value="1"/>
</dbReference>
<dbReference type="InterPro" id="IPR008754">
    <property type="entry name" value="Peptidase_M43"/>
</dbReference>
<gene>
    <name evidence="12" type="ORF">E6K77_09360</name>
</gene>
<sequence>MNRSRLTLLALAAVALSCLFGLSVAAAGEPDVGQTLTDARQQADNGETVFRCATVDHGKAKTAPDKTQIDLWIAQNRIAAGGVIPVNFHVIYSGSEGNVPQSQLDDQILVLNRNYAGQDYNGNPVPGAKNTGYTFVLASVTRTNSRKWFTMTPGTSREAQAKNALHVNTSSSLNLYTCKPGQNLLGWATFPWNLAGNPNMDGVVIHYGSLPGGYLSPYNLGGTASHEVGHWVGLYHTFQGGCDGGNCSGAGDLVCDTPGEATATSGCPGNKDTCPEAGLDPVHNYMDYSTDICYNNFTPGQDSRADFMMSTYRPAIGSARLASQSASFKAAKSAEAYGLRAIPNPFNPRTKIEFSMQREGNALVRVYDIQGRTVATIVNGRLSQGAHRFELDGDHLASGIYLVQLRVDGRPVDVRRISLLK</sequence>
<dbReference type="SUPFAM" id="SSF55486">
    <property type="entry name" value="Metalloproteases ('zincins'), catalytic domain"/>
    <property type="match status" value="1"/>
</dbReference>
<protein>
    <submittedName>
        <fullName evidence="12">T9SS type A sorting domain-containing protein</fullName>
    </submittedName>
</protein>
<feature type="domain" description="Secretion system C-terminal sorting" evidence="11">
    <location>
        <begin position="343"/>
        <end position="408"/>
    </location>
</feature>
<evidence type="ECO:0000256" key="5">
    <source>
        <dbReference type="ARBA" id="ARBA00022801"/>
    </source>
</evidence>
<dbReference type="GO" id="GO:0006508">
    <property type="term" value="P:proteolysis"/>
    <property type="evidence" value="ECO:0007669"/>
    <property type="project" value="UniProtKB-KW"/>
</dbReference>
<dbReference type="GO" id="GO:0008237">
    <property type="term" value="F:metallopeptidase activity"/>
    <property type="evidence" value="ECO:0007669"/>
    <property type="project" value="UniProtKB-KW"/>
</dbReference>
<feature type="domain" description="Peptidase M43 pregnancy-associated plasma-A" evidence="10">
    <location>
        <begin position="220"/>
        <end position="304"/>
    </location>
</feature>
<dbReference type="GO" id="GO:0046872">
    <property type="term" value="F:metal ion binding"/>
    <property type="evidence" value="ECO:0007669"/>
    <property type="project" value="UniProtKB-KW"/>
</dbReference>
<evidence type="ECO:0000256" key="4">
    <source>
        <dbReference type="ARBA" id="ARBA00022729"/>
    </source>
</evidence>
<dbReference type="Gene3D" id="2.60.40.4070">
    <property type="match status" value="1"/>
</dbReference>
<evidence type="ECO:0000313" key="12">
    <source>
        <dbReference type="EMBL" id="TMQ61789.1"/>
    </source>
</evidence>
<dbReference type="PANTHER" id="PTHR47466">
    <property type="match status" value="1"/>
</dbReference>
<accession>A0A538TDS0</accession>
<dbReference type="InterPro" id="IPR026444">
    <property type="entry name" value="Secre_tail"/>
</dbReference>
<dbReference type="EMBL" id="VBOX01000090">
    <property type="protein sequence ID" value="TMQ61789.1"/>
    <property type="molecule type" value="Genomic_DNA"/>
</dbReference>
<feature type="signal peptide" evidence="9">
    <location>
        <begin position="1"/>
        <end position="26"/>
    </location>
</feature>
<keyword evidence="7" id="KW-0482">Metalloprotease</keyword>
<dbReference type="NCBIfam" id="TIGR04183">
    <property type="entry name" value="Por_Secre_tail"/>
    <property type="match status" value="1"/>
</dbReference>
<evidence type="ECO:0000256" key="3">
    <source>
        <dbReference type="ARBA" id="ARBA00022723"/>
    </source>
</evidence>
<dbReference type="PROSITE" id="PS51257">
    <property type="entry name" value="PROKAR_LIPOPROTEIN"/>
    <property type="match status" value="1"/>
</dbReference>
<keyword evidence="3" id="KW-0479">Metal-binding</keyword>
<name>A0A538TDS0_UNCEI</name>
<dbReference type="AlphaFoldDB" id="A0A538TDS0"/>
<keyword evidence="5" id="KW-0378">Hydrolase</keyword>
<dbReference type="Gene3D" id="3.40.390.10">
    <property type="entry name" value="Collagenase (Catalytic Domain)"/>
    <property type="match status" value="1"/>
</dbReference>
<reference evidence="12 13" key="1">
    <citation type="journal article" date="2019" name="Nat. Microbiol.">
        <title>Mediterranean grassland soil C-N compound turnover is dependent on rainfall and depth, and is mediated by genomically divergent microorganisms.</title>
        <authorList>
            <person name="Diamond S."/>
            <person name="Andeer P.F."/>
            <person name="Li Z."/>
            <person name="Crits-Christoph A."/>
            <person name="Burstein D."/>
            <person name="Anantharaman K."/>
            <person name="Lane K.R."/>
            <person name="Thomas B.C."/>
            <person name="Pan C."/>
            <person name="Northen T.R."/>
            <person name="Banfield J.F."/>
        </authorList>
    </citation>
    <scope>NUCLEOTIDE SEQUENCE [LARGE SCALE GENOMIC DNA]</scope>
    <source>
        <strain evidence="12">WS_7</strain>
    </source>
</reference>
<feature type="chain" id="PRO_5022103296" evidence="9">
    <location>
        <begin position="27"/>
        <end position="421"/>
    </location>
</feature>
<keyword evidence="2" id="KW-0645">Protease</keyword>
<comment type="caution">
    <text evidence="12">The sequence shown here is derived from an EMBL/GenBank/DDBJ whole genome shotgun (WGS) entry which is preliminary data.</text>
</comment>
<evidence type="ECO:0000256" key="2">
    <source>
        <dbReference type="ARBA" id="ARBA00022670"/>
    </source>
</evidence>
<evidence type="ECO:0000256" key="9">
    <source>
        <dbReference type="SAM" id="SignalP"/>
    </source>
</evidence>
<organism evidence="12 13">
    <name type="scientific">Eiseniibacteriota bacterium</name>
    <dbReference type="NCBI Taxonomy" id="2212470"/>
    <lineage>
        <taxon>Bacteria</taxon>
        <taxon>Candidatus Eiseniibacteriota</taxon>
    </lineage>
</organism>
<dbReference type="InterPro" id="IPR024079">
    <property type="entry name" value="MetalloPept_cat_dom_sf"/>
</dbReference>